<evidence type="ECO:0000313" key="1">
    <source>
        <dbReference type="EMBL" id="CAF0940446.1"/>
    </source>
</evidence>
<reference evidence="1" key="1">
    <citation type="submission" date="2021-02" db="EMBL/GenBank/DDBJ databases">
        <authorList>
            <person name="Nowell W R."/>
        </authorList>
    </citation>
    <scope>NUCLEOTIDE SEQUENCE</scope>
</reference>
<dbReference type="Proteomes" id="UP000663845">
    <property type="component" value="Unassembled WGS sequence"/>
</dbReference>
<evidence type="ECO:0000313" key="2">
    <source>
        <dbReference type="EMBL" id="CAF3998132.1"/>
    </source>
</evidence>
<dbReference type="InterPro" id="IPR029000">
    <property type="entry name" value="Cyclophilin-like_dom_sf"/>
</dbReference>
<dbReference type="Gene3D" id="2.40.100.10">
    <property type="entry name" value="Cyclophilin-like"/>
    <property type="match status" value="1"/>
</dbReference>
<dbReference type="Proteomes" id="UP000663844">
    <property type="component" value="Unassembled WGS sequence"/>
</dbReference>
<protein>
    <submittedName>
        <fullName evidence="1">Uncharacterized protein</fullName>
    </submittedName>
</protein>
<organism evidence="1 3">
    <name type="scientific">Adineta steineri</name>
    <dbReference type="NCBI Taxonomy" id="433720"/>
    <lineage>
        <taxon>Eukaryota</taxon>
        <taxon>Metazoa</taxon>
        <taxon>Spiralia</taxon>
        <taxon>Gnathifera</taxon>
        <taxon>Rotifera</taxon>
        <taxon>Eurotatoria</taxon>
        <taxon>Bdelloidea</taxon>
        <taxon>Adinetida</taxon>
        <taxon>Adinetidae</taxon>
        <taxon>Adineta</taxon>
    </lineage>
</organism>
<comment type="caution">
    <text evidence="1">The sequence shown here is derived from an EMBL/GenBank/DDBJ whole genome shotgun (WGS) entry which is preliminary data.</text>
</comment>
<proteinExistence type="predicted"/>
<gene>
    <name evidence="1" type="ORF">JYZ213_LOCUS12700</name>
    <name evidence="2" type="ORF">OXD698_LOCUS29354</name>
</gene>
<name>A0A814C7N8_9BILA</name>
<dbReference type="AlphaFoldDB" id="A0A814C7N8"/>
<evidence type="ECO:0000313" key="3">
    <source>
        <dbReference type="Proteomes" id="UP000663845"/>
    </source>
</evidence>
<dbReference type="EMBL" id="CAJOAZ010003291">
    <property type="protein sequence ID" value="CAF3998132.1"/>
    <property type="molecule type" value="Genomic_DNA"/>
</dbReference>
<dbReference type="SUPFAM" id="SSF50891">
    <property type="entry name" value="Cyclophilin-like"/>
    <property type="match status" value="1"/>
</dbReference>
<dbReference type="EMBL" id="CAJNOG010000099">
    <property type="protein sequence ID" value="CAF0940446.1"/>
    <property type="molecule type" value="Genomic_DNA"/>
</dbReference>
<accession>A0A814C7N8</accession>
<sequence length="67" mass="7715">MIGIGFYRDYPFAIPLNIKYRLSVPKYNPYIELIHPDGLCGFRRNYVAICPIESPGDYQLFGRTISA</sequence>